<reference evidence="2" key="1">
    <citation type="submission" date="2014-11" db="EMBL/GenBank/DDBJ databases">
        <authorList>
            <person name="Otto D Thomas"/>
            <person name="Naeem Raeece"/>
        </authorList>
    </citation>
    <scope>NUCLEOTIDE SEQUENCE</scope>
</reference>
<feature type="compositionally biased region" description="Polar residues" evidence="1">
    <location>
        <begin position="535"/>
        <end position="545"/>
    </location>
</feature>
<evidence type="ECO:0000313" key="2">
    <source>
        <dbReference type="EMBL" id="CEM20177.1"/>
    </source>
</evidence>
<accession>A0A0G4FXN2</accession>
<name>A0A0G4FXN2_9ALVE</name>
<organism evidence="2">
    <name type="scientific">Chromera velia CCMP2878</name>
    <dbReference type="NCBI Taxonomy" id="1169474"/>
    <lineage>
        <taxon>Eukaryota</taxon>
        <taxon>Sar</taxon>
        <taxon>Alveolata</taxon>
        <taxon>Colpodellida</taxon>
        <taxon>Chromeraceae</taxon>
        <taxon>Chromera</taxon>
    </lineage>
</organism>
<feature type="region of interest" description="Disordered" evidence="1">
    <location>
        <begin position="100"/>
        <end position="127"/>
    </location>
</feature>
<feature type="compositionally biased region" description="Basic and acidic residues" evidence="1">
    <location>
        <begin position="450"/>
        <end position="459"/>
    </location>
</feature>
<feature type="region of interest" description="Disordered" evidence="1">
    <location>
        <begin position="161"/>
        <end position="210"/>
    </location>
</feature>
<feature type="compositionally biased region" description="Low complexity" evidence="1">
    <location>
        <begin position="422"/>
        <end position="434"/>
    </location>
</feature>
<gene>
    <name evidence="2" type="ORF">Cvel_19291</name>
</gene>
<dbReference type="VEuPathDB" id="CryptoDB:Cvel_19291"/>
<sequence>METRKRPRKSNPKSKACRKLCLGSFEKAPCIALKAVLDKELERPLKETNDKKSRLIIPLQPRRPSCCRTSWGIICRPKPTGGSRGMEECNRIKVTKLNLSDLHATSESPGRMHSNDREEQQTPQPDRFSTASFTELQPEGDGTHTTGILAMAAQAVTPCPGVENREQKEEPLPQTSTPKRQCPAHVPPVTPAFGRGFPTPPPPKGESTDWALTKSDDPFRFRPFQIKKENVTANPEPDVLEIVAARVISTITQQPLAPPRGILKNTAPLQTLPMSPSKKKTVGFPAGKIPPKELKETKKKKRTVRKKMQQGGNARVVRFILSTPQKQKKPQNTATTDDDEAQESRKKKTPCAKKTPLPRGDSRVRSIPPSESECASPETPKPLTGRQIGMGPGGRVPPLHITQSGMPTLEGRRASPLGAFTPSSSVENSSSNPPSKDRSVKQTNKSTPPSEERTCRDSLQEAAGRSSSGSLHLDEILQAEGSPLAPTPAKTKGATRHQPRNSASLVKEWKRQPAAAFHPAGTPMPVQQKKDNKGNLHQTQPQQQKKPVYVFDESRRIPEGRSRPPSSAG</sequence>
<dbReference type="EMBL" id="CDMZ01000720">
    <property type="protein sequence ID" value="CEM20177.1"/>
    <property type="molecule type" value="Genomic_DNA"/>
</dbReference>
<protein>
    <submittedName>
        <fullName evidence="2">Uncharacterized protein</fullName>
    </submittedName>
</protein>
<feature type="region of interest" description="Disordered" evidence="1">
    <location>
        <begin position="267"/>
        <end position="569"/>
    </location>
</feature>
<feature type="compositionally biased region" description="Polar residues" evidence="1">
    <location>
        <begin position="322"/>
        <end position="335"/>
    </location>
</feature>
<dbReference type="AlphaFoldDB" id="A0A0G4FXN2"/>
<evidence type="ECO:0000256" key="1">
    <source>
        <dbReference type="SAM" id="MobiDB-lite"/>
    </source>
</evidence>
<proteinExistence type="predicted"/>
<feature type="compositionally biased region" description="Basic and acidic residues" evidence="1">
    <location>
        <begin position="552"/>
        <end position="562"/>
    </location>
</feature>
<feature type="compositionally biased region" description="Basic residues" evidence="1">
    <location>
        <begin position="297"/>
        <end position="308"/>
    </location>
</feature>